<dbReference type="PANTHER" id="PTHR42718:SF36">
    <property type="entry name" value="MULTIDRUG TRANSPORTER, PUTATIVE (AFU_ORTHOLOGUE AFUA_4G13820)-RELATED"/>
    <property type="match status" value="1"/>
</dbReference>
<dbReference type="Proteomes" id="UP000277580">
    <property type="component" value="Unassembled WGS sequence"/>
</dbReference>
<dbReference type="Pfam" id="PF07690">
    <property type="entry name" value="MFS_1"/>
    <property type="match status" value="1"/>
</dbReference>
<feature type="transmembrane region" description="Helical" evidence="5">
    <location>
        <begin position="170"/>
        <end position="190"/>
    </location>
</feature>
<evidence type="ECO:0000259" key="6">
    <source>
        <dbReference type="PROSITE" id="PS50850"/>
    </source>
</evidence>
<evidence type="ECO:0000313" key="7">
    <source>
        <dbReference type="EMBL" id="RPB16171.1"/>
    </source>
</evidence>
<protein>
    <submittedName>
        <fullName evidence="7">Putative MFS multidrug transporter</fullName>
    </submittedName>
</protein>
<dbReference type="InParanoid" id="A0A3N4L6B2"/>
<keyword evidence="3 5" id="KW-1133">Transmembrane helix</keyword>
<feature type="transmembrane region" description="Helical" evidence="5">
    <location>
        <begin position="297"/>
        <end position="319"/>
    </location>
</feature>
<feature type="domain" description="Major facilitator superfamily (MFS) profile" evidence="6">
    <location>
        <begin position="74"/>
        <end position="523"/>
    </location>
</feature>
<accession>A0A3N4L6B2</accession>
<dbReference type="SUPFAM" id="SSF103473">
    <property type="entry name" value="MFS general substrate transporter"/>
    <property type="match status" value="1"/>
</dbReference>
<gene>
    <name evidence="7" type="ORF">P167DRAFT_570883</name>
</gene>
<dbReference type="EMBL" id="ML119110">
    <property type="protein sequence ID" value="RPB16171.1"/>
    <property type="molecule type" value="Genomic_DNA"/>
</dbReference>
<dbReference type="Gene3D" id="1.20.1720.10">
    <property type="entry name" value="Multidrug resistance protein D"/>
    <property type="match status" value="1"/>
</dbReference>
<dbReference type="PROSITE" id="PS50850">
    <property type="entry name" value="MFS"/>
    <property type="match status" value="1"/>
</dbReference>
<keyword evidence="4 5" id="KW-0472">Membrane</keyword>
<sequence length="547" mass="59732">MEKSVQQDVPLPPTIPSSVVVRSQSPPASIHHSIVSDYSTSDHSRYYTPSKKEIERLGRVRPECFKSAWSEIGFVLSICMSQILTEYFVSGFNLLVPSVVDAFDIPATSATWPASAFSLVISCFLLPFGRLSDMYGGKIMFVLGVGWLVVWSVVAGVAKNELMLDLARALAGLGPAAFLPSSVMLMGCVYRPGPRKNLVFSFYGACAPLGFFFGIFFAGVSAQYSSWRSYFFIGAIFAAISFVLAWVSVPSDRDERSAFKIKMDWPGTILIVSGLILVVYAITDSSRAPQGWRSPNILVTFVAGVCMLLGAVYVEGWVAEQPLLPSHIWRVTMFPAVVAAMFMQYGGLGIFLLYSTFYVDGVMGAGPLQIVAWFTPLFVGGMIIATVGGFVLHIISGTILMITAGVAWVIAPLLFAIMPEGASYWAFVFPAMIMATIGIDISFNITNIFITTGLPKRHQGLAGAIINSNMHLSIAFFLGFAEIISAKTHGQGIRISYKAVFWFEIALALVALVIMVIWVRVSKAKCDLTADEKEREREMSRSRGSED</sequence>
<dbReference type="STRING" id="1392247.A0A3N4L6B2"/>
<feature type="transmembrane region" description="Helical" evidence="5">
    <location>
        <begin position="399"/>
        <end position="418"/>
    </location>
</feature>
<organism evidence="7 8">
    <name type="scientific">Morchella conica CCBAS932</name>
    <dbReference type="NCBI Taxonomy" id="1392247"/>
    <lineage>
        <taxon>Eukaryota</taxon>
        <taxon>Fungi</taxon>
        <taxon>Dikarya</taxon>
        <taxon>Ascomycota</taxon>
        <taxon>Pezizomycotina</taxon>
        <taxon>Pezizomycetes</taxon>
        <taxon>Pezizales</taxon>
        <taxon>Morchellaceae</taxon>
        <taxon>Morchella</taxon>
    </lineage>
</organism>
<feature type="transmembrane region" description="Helical" evidence="5">
    <location>
        <begin position="140"/>
        <end position="158"/>
    </location>
</feature>
<dbReference type="GO" id="GO:0022857">
    <property type="term" value="F:transmembrane transporter activity"/>
    <property type="evidence" value="ECO:0007669"/>
    <property type="project" value="InterPro"/>
</dbReference>
<evidence type="ECO:0000256" key="2">
    <source>
        <dbReference type="ARBA" id="ARBA00022692"/>
    </source>
</evidence>
<dbReference type="PANTHER" id="PTHR42718">
    <property type="entry name" value="MAJOR FACILITATOR SUPERFAMILY MULTIDRUG TRANSPORTER MFSC"/>
    <property type="match status" value="1"/>
</dbReference>
<dbReference type="Gene3D" id="1.20.1250.20">
    <property type="entry name" value="MFS general substrate transporter like domains"/>
    <property type="match status" value="1"/>
</dbReference>
<feature type="transmembrane region" description="Helical" evidence="5">
    <location>
        <begin position="424"/>
        <end position="449"/>
    </location>
</feature>
<feature type="transmembrane region" description="Helical" evidence="5">
    <location>
        <begin position="331"/>
        <end position="358"/>
    </location>
</feature>
<keyword evidence="8" id="KW-1185">Reference proteome</keyword>
<feature type="transmembrane region" description="Helical" evidence="5">
    <location>
        <begin position="370"/>
        <end position="392"/>
    </location>
</feature>
<comment type="subcellular location">
    <subcellularLocation>
        <location evidence="1">Membrane</location>
        <topology evidence="1">Multi-pass membrane protein</topology>
    </subcellularLocation>
</comment>
<feature type="transmembrane region" description="Helical" evidence="5">
    <location>
        <begin position="202"/>
        <end position="224"/>
    </location>
</feature>
<keyword evidence="2 5" id="KW-0812">Transmembrane</keyword>
<evidence type="ECO:0000256" key="3">
    <source>
        <dbReference type="ARBA" id="ARBA00022989"/>
    </source>
</evidence>
<feature type="transmembrane region" description="Helical" evidence="5">
    <location>
        <begin position="110"/>
        <end position="128"/>
    </location>
</feature>
<dbReference type="InterPro" id="IPR036259">
    <property type="entry name" value="MFS_trans_sf"/>
</dbReference>
<evidence type="ECO:0000256" key="4">
    <source>
        <dbReference type="ARBA" id="ARBA00023136"/>
    </source>
</evidence>
<feature type="transmembrane region" description="Helical" evidence="5">
    <location>
        <begin position="261"/>
        <end position="282"/>
    </location>
</feature>
<feature type="transmembrane region" description="Helical" evidence="5">
    <location>
        <begin position="461"/>
        <end position="480"/>
    </location>
</feature>
<reference evidence="7 8" key="1">
    <citation type="journal article" date="2018" name="Nat. Ecol. Evol.">
        <title>Pezizomycetes genomes reveal the molecular basis of ectomycorrhizal truffle lifestyle.</title>
        <authorList>
            <person name="Murat C."/>
            <person name="Payen T."/>
            <person name="Noel B."/>
            <person name="Kuo A."/>
            <person name="Morin E."/>
            <person name="Chen J."/>
            <person name="Kohler A."/>
            <person name="Krizsan K."/>
            <person name="Balestrini R."/>
            <person name="Da Silva C."/>
            <person name="Montanini B."/>
            <person name="Hainaut M."/>
            <person name="Levati E."/>
            <person name="Barry K.W."/>
            <person name="Belfiori B."/>
            <person name="Cichocki N."/>
            <person name="Clum A."/>
            <person name="Dockter R.B."/>
            <person name="Fauchery L."/>
            <person name="Guy J."/>
            <person name="Iotti M."/>
            <person name="Le Tacon F."/>
            <person name="Lindquist E.A."/>
            <person name="Lipzen A."/>
            <person name="Malagnac F."/>
            <person name="Mello A."/>
            <person name="Molinier V."/>
            <person name="Miyauchi S."/>
            <person name="Poulain J."/>
            <person name="Riccioni C."/>
            <person name="Rubini A."/>
            <person name="Sitrit Y."/>
            <person name="Splivallo R."/>
            <person name="Traeger S."/>
            <person name="Wang M."/>
            <person name="Zifcakova L."/>
            <person name="Wipf D."/>
            <person name="Zambonelli A."/>
            <person name="Paolocci F."/>
            <person name="Nowrousian M."/>
            <person name="Ottonello S."/>
            <person name="Baldrian P."/>
            <person name="Spatafora J.W."/>
            <person name="Henrissat B."/>
            <person name="Nagy L.G."/>
            <person name="Aury J.M."/>
            <person name="Wincker P."/>
            <person name="Grigoriev I.V."/>
            <person name="Bonfante P."/>
            <person name="Martin F.M."/>
        </authorList>
    </citation>
    <scope>NUCLEOTIDE SEQUENCE [LARGE SCALE GENOMIC DNA]</scope>
    <source>
        <strain evidence="7 8">CCBAS932</strain>
    </source>
</reference>
<evidence type="ECO:0000313" key="8">
    <source>
        <dbReference type="Proteomes" id="UP000277580"/>
    </source>
</evidence>
<dbReference type="AlphaFoldDB" id="A0A3N4L6B2"/>
<name>A0A3N4L6B2_9PEZI</name>
<dbReference type="OrthoDB" id="5086884at2759"/>
<dbReference type="InterPro" id="IPR011701">
    <property type="entry name" value="MFS"/>
</dbReference>
<feature type="transmembrane region" description="Helical" evidence="5">
    <location>
        <begin position="500"/>
        <end position="519"/>
    </location>
</feature>
<feature type="transmembrane region" description="Helical" evidence="5">
    <location>
        <begin position="230"/>
        <end position="249"/>
    </location>
</feature>
<dbReference type="GO" id="GO:0016020">
    <property type="term" value="C:membrane"/>
    <property type="evidence" value="ECO:0007669"/>
    <property type="project" value="UniProtKB-SubCell"/>
</dbReference>
<dbReference type="InterPro" id="IPR020846">
    <property type="entry name" value="MFS_dom"/>
</dbReference>
<feature type="transmembrane region" description="Helical" evidence="5">
    <location>
        <begin position="68"/>
        <end position="90"/>
    </location>
</feature>
<evidence type="ECO:0000256" key="1">
    <source>
        <dbReference type="ARBA" id="ARBA00004141"/>
    </source>
</evidence>
<evidence type="ECO:0000256" key="5">
    <source>
        <dbReference type="SAM" id="Phobius"/>
    </source>
</evidence>
<proteinExistence type="predicted"/>